<organism evidence="1 2">
    <name type="scientific">Mycena rosella</name>
    <name type="common">Pink bonnet</name>
    <name type="synonym">Agaricus rosellus</name>
    <dbReference type="NCBI Taxonomy" id="1033263"/>
    <lineage>
        <taxon>Eukaryota</taxon>
        <taxon>Fungi</taxon>
        <taxon>Dikarya</taxon>
        <taxon>Basidiomycota</taxon>
        <taxon>Agaricomycotina</taxon>
        <taxon>Agaricomycetes</taxon>
        <taxon>Agaricomycetidae</taxon>
        <taxon>Agaricales</taxon>
        <taxon>Marasmiineae</taxon>
        <taxon>Mycenaceae</taxon>
        <taxon>Mycena</taxon>
    </lineage>
</organism>
<protein>
    <submittedName>
        <fullName evidence="1">Uncharacterized protein</fullName>
    </submittedName>
</protein>
<name>A0AAD7GG14_MYCRO</name>
<sequence length="240" mass="26161">MVKLENPATDISPFTQAGVVHRAYERPWPLPTLEEIERPHPDEALFPLNAQRVLVLPKWNPNTTDPSERETAPTMMVRQEYHDVLVANGVTAALAPLRWLNLKQNLPPSAWALAATHTNGDIPQALLLAGSFVVLAAAPGQRLKLRDGPAPFCAMQPWTPWELFVGSVFSFSLSCARPCSYATRQTFYYGGMPSASEHEAGLQWSEQGALGRPLRVRSVIRSATSATATAPIPGQVGCIA</sequence>
<dbReference type="Proteomes" id="UP001221757">
    <property type="component" value="Unassembled WGS sequence"/>
</dbReference>
<reference evidence="1" key="1">
    <citation type="submission" date="2023-03" db="EMBL/GenBank/DDBJ databases">
        <title>Massive genome expansion in bonnet fungi (Mycena s.s.) driven by repeated elements and novel gene families across ecological guilds.</title>
        <authorList>
            <consortium name="Lawrence Berkeley National Laboratory"/>
            <person name="Harder C.B."/>
            <person name="Miyauchi S."/>
            <person name="Viragh M."/>
            <person name="Kuo A."/>
            <person name="Thoen E."/>
            <person name="Andreopoulos B."/>
            <person name="Lu D."/>
            <person name="Skrede I."/>
            <person name="Drula E."/>
            <person name="Henrissat B."/>
            <person name="Morin E."/>
            <person name="Kohler A."/>
            <person name="Barry K."/>
            <person name="LaButti K."/>
            <person name="Morin E."/>
            <person name="Salamov A."/>
            <person name="Lipzen A."/>
            <person name="Mereny Z."/>
            <person name="Hegedus B."/>
            <person name="Baldrian P."/>
            <person name="Stursova M."/>
            <person name="Weitz H."/>
            <person name="Taylor A."/>
            <person name="Grigoriev I.V."/>
            <person name="Nagy L.G."/>
            <person name="Martin F."/>
            <person name="Kauserud H."/>
        </authorList>
    </citation>
    <scope>NUCLEOTIDE SEQUENCE</scope>
    <source>
        <strain evidence="1">CBHHK067</strain>
    </source>
</reference>
<dbReference type="AlphaFoldDB" id="A0AAD7GG14"/>
<evidence type="ECO:0000313" key="1">
    <source>
        <dbReference type="EMBL" id="KAJ7687165.1"/>
    </source>
</evidence>
<comment type="caution">
    <text evidence="1">The sequence shown here is derived from an EMBL/GenBank/DDBJ whole genome shotgun (WGS) entry which is preliminary data.</text>
</comment>
<proteinExistence type="predicted"/>
<dbReference type="EMBL" id="JARKIE010000090">
    <property type="protein sequence ID" value="KAJ7687165.1"/>
    <property type="molecule type" value="Genomic_DNA"/>
</dbReference>
<gene>
    <name evidence="1" type="ORF">B0H17DRAFT_1070677</name>
</gene>
<keyword evidence="2" id="KW-1185">Reference proteome</keyword>
<accession>A0AAD7GG14</accession>
<evidence type="ECO:0000313" key="2">
    <source>
        <dbReference type="Proteomes" id="UP001221757"/>
    </source>
</evidence>